<dbReference type="PANTHER" id="PTHR40051">
    <property type="entry name" value="IG HYPOTHETICAL 15966"/>
    <property type="match status" value="1"/>
</dbReference>
<protein>
    <submittedName>
        <fullName evidence="1">YolD-like family protein</fullName>
    </submittedName>
</protein>
<name>A0A859FG50_9BACI</name>
<dbReference type="EMBL" id="CP041372">
    <property type="protein sequence ID" value="QKS71604.1"/>
    <property type="molecule type" value="Genomic_DNA"/>
</dbReference>
<dbReference type="Pfam" id="PF08863">
    <property type="entry name" value="YolD"/>
    <property type="match status" value="1"/>
</dbReference>
<gene>
    <name evidence="1" type="ORF">FLK61_33495</name>
</gene>
<dbReference type="PANTHER" id="PTHR40051:SF1">
    <property type="entry name" value="YOLD-LIKE FAMILY PROTEIN"/>
    <property type="match status" value="1"/>
</dbReference>
<keyword evidence="2" id="KW-1185">Reference proteome</keyword>
<dbReference type="AlphaFoldDB" id="A0A859FG50"/>
<dbReference type="Proteomes" id="UP000318138">
    <property type="component" value="Chromosome"/>
</dbReference>
<evidence type="ECO:0000313" key="2">
    <source>
        <dbReference type="Proteomes" id="UP000318138"/>
    </source>
</evidence>
<organism evidence="1 2">
    <name type="scientific">Paenalkalicoccus suaedae</name>
    <dbReference type="NCBI Taxonomy" id="2592382"/>
    <lineage>
        <taxon>Bacteria</taxon>
        <taxon>Bacillati</taxon>
        <taxon>Bacillota</taxon>
        <taxon>Bacilli</taxon>
        <taxon>Bacillales</taxon>
        <taxon>Bacillaceae</taxon>
        <taxon>Paenalkalicoccus</taxon>
    </lineage>
</organism>
<reference evidence="2" key="1">
    <citation type="submission" date="2019-07" db="EMBL/GenBank/DDBJ databases">
        <title>Bacillus alkalisoli sp. nov. isolated from saline soil.</title>
        <authorList>
            <person name="Sun J.-Q."/>
            <person name="Xu L."/>
        </authorList>
    </citation>
    <scope>NUCLEOTIDE SEQUENCE [LARGE SCALE GENOMIC DNA]</scope>
    <source>
        <strain evidence="2">M4U3P1</strain>
    </source>
</reference>
<evidence type="ECO:0000313" key="1">
    <source>
        <dbReference type="EMBL" id="QKS71604.1"/>
    </source>
</evidence>
<accession>A0A859FG50</accession>
<dbReference type="RefSeq" id="WP_176009639.1">
    <property type="nucleotide sequence ID" value="NZ_CP041372.2"/>
</dbReference>
<sequence>MSDYLKRGNLMWEGSRMMLHEHVSALRSHRADQQRLPRPALSEEDLTEFGTSLLASYTHHIELHVTYWEDGIAYHISGVVTSLNPYTKSFLLSDTRIEIRNLMRVERL</sequence>
<proteinExistence type="predicted"/>
<dbReference type="KEGG" id="psua:FLK61_33495"/>
<dbReference type="InterPro" id="IPR014962">
    <property type="entry name" value="YolD"/>
</dbReference>